<dbReference type="RefSeq" id="WP_226604847.1">
    <property type="nucleotide sequence ID" value="NZ_JAJAQI010000004.1"/>
</dbReference>
<dbReference type="EMBL" id="JAJAQI010000004">
    <property type="protein sequence ID" value="MCB4820909.1"/>
    <property type="molecule type" value="Genomic_DNA"/>
</dbReference>
<sequence>MDRPILAQEAAAPMPAPPSIVPPGWIGLERCNLSPALGQVLEVPHVLLHPEVGVALIDIAPGQTKEAEAAFRARLETARFAAIFPGYLPVIHLQVPPSALDQLAPLLTAAFADLPPVSLPGGDGWVSVVRRALAPRMSGRAAPSPAAPTPDRRAPPIMLNREVAAQRAGLAPSPETEVPPLPDEARSRLRPVPVVVGLAALAATLAAAAMFWSGPRSTEPPVTVAAMPERSGDAQPTAAPLAGGGAPSPAPLVPRNPAPGLGSTAAPAPLRAPDASPPPVAATPAPPRDRVATSPRLPEAAPPAPPPPQERAAPPPPTPAVAILPPPAPPPAADRVPRVMVRAAANLRAAPENRAPVLRIAPQGEVLREFSRSRDGWVEVGDTRPQGWIFSKLLVPAKP</sequence>
<comment type="caution">
    <text evidence="3">The sequence shown here is derived from an EMBL/GenBank/DDBJ whole genome shotgun (WGS) entry which is preliminary data.</text>
</comment>
<evidence type="ECO:0000313" key="4">
    <source>
        <dbReference type="Proteomes" id="UP001139311"/>
    </source>
</evidence>
<feature type="compositionally biased region" description="Pro residues" evidence="1">
    <location>
        <begin position="275"/>
        <end position="286"/>
    </location>
</feature>
<evidence type="ECO:0000259" key="2">
    <source>
        <dbReference type="Pfam" id="PF08239"/>
    </source>
</evidence>
<evidence type="ECO:0000313" key="3">
    <source>
        <dbReference type="EMBL" id="MCB4820909.1"/>
    </source>
</evidence>
<feature type="region of interest" description="Disordered" evidence="1">
    <location>
        <begin position="228"/>
        <end position="334"/>
    </location>
</feature>
<dbReference type="AlphaFoldDB" id="A0A9X1I9W2"/>
<feature type="compositionally biased region" description="Pro residues" evidence="1">
    <location>
        <begin position="300"/>
        <end position="332"/>
    </location>
</feature>
<organism evidence="3 4">
    <name type="scientific">Roseicella aerolata</name>
    <dbReference type="NCBI Taxonomy" id="2883479"/>
    <lineage>
        <taxon>Bacteria</taxon>
        <taxon>Pseudomonadati</taxon>
        <taxon>Pseudomonadota</taxon>
        <taxon>Alphaproteobacteria</taxon>
        <taxon>Acetobacterales</taxon>
        <taxon>Roseomonadaceae</taxon>
        <taxon>Roseicella</taxon>
    </lineage>
</organism>
<evidence type="ECO:0000256" key="1">
    <source>
        <dbReference type="SAM" id="MobiDB-lite"/>
    </source>
</evidence>
<feature type="compositionally biased region" description="Pro residues" evidence="1">
    <location>
        <begin position="248"/>
        <end position="257"/>
    </location>
</feature>
<protein>
    <submittedName>
        <fullName evidence="3">SH3 domain-containing protein</fullName>
    </submittedName>
</protein>
<accession>A0A9X1I9W2</accession>
<proteinExistence type="predicted"/>
<keyword evidence="4" id="KW-1185">Reference proteome</keyword>
<dbReference type="Pfam" id="PF08239">
    <property type="entry name" value="SH3_3"/>
    <property type="match status" value="1"/>
</dbReference>
<feature type="domain" description="SH3b" evidence="2">
    <location>
        <begin position="344"/>
        <end position="394"/>
    </location>
</feature>
<dbReference type="InterPro" id="IPR003646">
    <property type="entry name" value="SH3-like_bac-type"/>
</dbReference>
<gene>
    <name evidence="3" type="ORF">LHA35_04085</name>
</gene>
<dbReference type="Proteomes" id="UP001139311">
    <property type="component" value="Unassembled WGS sequence"/>
</dbReference>
<name>A0A9X1I9W2_9PROT</name>
<reference evidence="3" key="1">
    <citation type="submission" date="2021-10" db="EMBL/GenBank/DDBJ databases">
        <title>Roseicella aerolatum sp. nov., isolated from aerosols of e-waste dismantling site.</title>
        <authorList>
            <person name="Qin T."/>
        </authorList>
    </citation>
    <scope>NUCLEOTIDE SEQUENCE</scope>
    <source>
        <strain evidence="3">GB24</strain>
    </source>
</reference>
<feature type="region of interest" description="Disordered" evidence="1">
    <location>
        <begin position="166"/>
        <end position="185"/>
    </location>
</feature>